<dbReference type="InterPro" id="IPR014001">
    <property type="entry name" value="Helicase_ATP-bd"/>
</dbReference>
<keyword evidence="2" id="KW-0547">Nucleotide-binding</keyword>
<keyword evidence="10" id="KW-1185">Reference proteome</keyword>
<dbReference type="Proteomes" id="UP000014978">
    <property type="component" value="Unassembled WGS sequence"/>
</dbReference>
<feature type="coiled-coil region" evidence="6">
    <location>
        <begin position="266"/>
        <end position="296"/>
    </location>
</feature>
<evidence type="ECO:0000256" key="3">
    <source>
        <dbReference type="ARBA" id="ARBA00022801"/>
    </source>
</evidence>
<evidence type="ECO:0000256" key="5">
    <source>
        <dbReference type="ARBA" id="ARBA00022840"/>
    </source>
</evidence>
<comment type="caution">
    <text evidence="9">The sequence shown here is derived from an EMBL/GenBank/DDBJ whole genome shotgun (WGS) entry which is preliminary data.</text>
</comment>
<dbReference type="EC" id="3.6.4.13" evidence="1"/>
<accession>S7WCQ8</accession>
<dbReference type="OrthoDB" id="2196026at2759"/>
<feature type="domain" description="Helicase ATP-binding" evidence="7">
    <location>
        <begin position="103"/>
        <end position="266"/>
    </location>
</feature>
<feature type="domain" description="Helicase C-terminal" evidence="8">
    <location>
        <begin position="272"/>
        <end position="429"/>
    </location>
</feature>
<dbReference type="STRING" id="1358809.S7WCQ8"/>
<keyword evidence="6" id="KW-0175">Coiled coil</keyword>
<keyword evidence="4 9" id="KW-0347">Helicase</keyword>
<proteinExistence type="predicted"/>
<keyword evidence="5" id="KW-0067">ATP-binding</keyword>
<gene>
    <name evidence="9" type="ORF">SLOPH_261</name>
</gene>
<reference evidence="10" key="1">
    <citation type="journal article" date="2013" name="PLoS Genet.">
        <title>The genome of Spraguea lophii and the basis of host-microsporidian interactions.</title>
        <authorList>
            <person name="Campbell S.E."/>
            <person name="Williams T.A."/>
            <person name="Yousuf A."/>
            <person name="Soanes D.M."/>
            <person name="Paszkiewicz K.H."/>
            <person name="Williams B.A.P."/>
        </authorList>
    </citation>
    <scope>NUCLEOTIDE SEQUENCE [LARGE SCALE GENOMIC DNA]</scope>
    <source>
        <strain evidence="10">42_110</strain>
    </source>
</reference>
<evidence type="ECO:0000259" key="7">
    <source>
        <dbReference type="PROSITE" id="PS51192"/>
    </source>
</evidence>
<dbReference type="CDD" id="cd18787">
    <property type="entry name" value="SF2_C_DEAD"/>
    <property type="match status" value="1"/>
</dbReference>
<dbReference type="CDD" id="cd00268">
    <property type="entry name" value="DEADc"/>
    <property type="match status" value="1"/>
</dbReference>
<evidence type="ECO:0000256" key="6">
    <source>
        <dbReference type="SAM" id="Coils"/>
    </source>
</evidence>
<evidence type="ECO:0000313" key="10">
    <source>
        <dbReference type="Proteomes" id="UP000014978"/>
    </source>
</evidence>
<dbReference type="Pfam" id="PF00271">
    <property type="entry name" value="Helicase_C"/>
    <property type="match status" value="1"/>
</dbReference>
<sequence>MLNPLEEYFIKISKEVRKEEIIEENLDNKDYKQNHIILEPLNYNSCNIEEIIKIRQQNNINFEYHKNISPIKNFIDAILPLKVIETLNKEKIITPTPIQSQIIPIILSRINVLGIAETGSGKTLAYIIPMIKIVKNNAEGLVLVPTRELCIQITQNFKKYSSERIASFYGSTRIKDNINSLKNAHIIISTPGRMLDLLRFRPNCLENVKICIIDEMDQMLDNGFKPQLQRILCKMNRSVQLALFSATSSERINFLNIECKVTIGKKDRVSKNIKQVVEIIEEKEKKNKLLEKVNEKDKFLIFVNKQEKADEIALFLSEKYLALSLHSGKDQEDRENIIKDYRDGIINILVATSIASRGLDLDINIVINYDCPISIDEYIHRVGRTGRAGKYGESITYLTSSDTKIAHELYGIVNEEEKIKLKPMIKKLIKNLENGKELNKKVKKKGIEFFDIKQKMRKRNEVSVYSEEKSTELTDIELQKKLAEEVADEIEKKFKKK</sequence>
<dbReference type="FunCoup" id="S7WCQ8">
    <property type="interactions" value="280"/>
</dbReference>
<dbReference type="InParanoid" id="S7WCQ8"/>
<dbReference type="Gene3D" id="3.40.50.300">
    <property type="entry name" value="P-loop containing nucleotide triphosphate hydrolases"/>
    <property type="match status" value="2"/>
</dbReference>
<dbReference type="AlphaFoldDB" id="S7WCQ8"/>
<organism evidence="9 10">
    <name type="scientific">Spraguea lophii (strain 42_110)</name>
    <name type="common">Microsporidian parasite</name>
    <dbReference type="NCBI Taxonomy" id="1358809"/>
    <lineage>
        <taxon>Eukaryota</taxon>
        <taxon>Fungi</taxon>
        <taxon>Fungi incertae sedis</taxon>
        <taxon>Microsporidia</taxon>
        <taxon>Spragueidae</taxon>
        <taxon>Spraguea</taxon>
    </lineage>
</organism>
<dbReference type="PANTHER" id="PTHR47958">
    <property type="entry name" value="ATP-DEPENDENT RNA HELICASE DBP3"/>
    <property type="match status" value="1"/>
</dbReference>
<evidence type="ECO:0000256" key="4">
    <source>
        <dbReference type="ARBA" id="ARBA00022806"/>
    </source>
</evidence>
<dbReference type="GO" id="GO:0003724">
    <property type="term" value="F:RNA helicase activity"/>
    <property type="evidence" value="ECO:0007669"/>
    <property type="project" value="UniProtKB-EC"/>
</dbReference>
<dbReference type="InterPro" id="IPR011545">
    <property type="entry name" value="DEAD/DEAH_box_helicase_dom"/>
</dbReference>
<dbReference type="VEuPathDB" id="MicrosporidiaDB:SLOPH_261"/>
<dbReference type="GO" id="GO:0005524">
    <property type="term" value="F:ATP binding"/>
    <property type="evidence" value="ECO:0007669"/>
    <property type="project" value="UniProtKB-KW"/>
</dbReference>
<dbReference type="SMART" id="SM00487">
    <property type="entry name" value="DEXDc"/>
    <property type="match status" value="1"/>
</dbReference>
<keyword evidence="3" id="KW-0378">Hydrolase</keyword>
<evidence type="ECO:0000313" key="9">
    <source>
        <dbReference type="EMBL" id="EPR79582.1"/>
    </source>
</evidence>
<dbReference type="GO" id="GO:0003676">
    <property type="term" value="F:nucleic acid binding"/>
    <property type="evidence" value="ECO:0007669"/>
    <property type="project" value="InterPro"/>
</dbReference>
<evidence type="ECO:0000256" key="1">
    <source>
        <dbReference type="ARBA" id="ARBA00012552"/>
    </source>
</evidence>
<dbReference type="GO" id="GO:0016787">
    <property type="term" value="F:hydrolase activity"/>
    <property type="evidence" value="ECO:0007669"/>
    <property type="project" value="UniProtKB-KW"/>
</dbReference>
<dbReference type="SUPFAM" id="SSF52540">
    <property type="entry name" value="P-loop containing nucleoside triphosphate hydrolases"/>
    <property type="match status" value="1"/>
</dbReference>
<dbReference type="InterPro" id="IPR001650">
    <property type="entry name" value="Helicase_C-like"/>
</dbReference>
<dbReference type="SMART" id="SM00490">
    <property type="entry name" value="HELICc"/>
    <property type="match status" value="1"/>
</dbReference>
<protein>
    <recommendedName>
        <fullName evidence="1">RNA helicase</fullName>
        <ecNumber evidence="1">3.6.4.13</ecNumber>
    </recommendedName>
</protein>
<dbReference type="EMBL" id="ATCN01000194">
    <property type="protein sequence ID" value="EPR79582.1"/>
    <property type="molecule type" value="Genomic_DNA"/>
</dbReference>
<dbReference type="HOGENOM" id="CLU_003041_1_5_1"/>
<dbReference type="InterPro" id="IPR027417">
    <property type="entry name" value="P-loop_NTPase"/>
</dbReference>
<dbReference type="OMA" id="GYIHEYL"/>
<evidence type="ECO:0000259" key="8">
    <source>
        <dbReference type="PROSITE" id="PS51194"/>
    </source>
</evidence>
<dbReference type="Pfam" id="PF00270">
    <property type="entry name" value="DEAD"/>
    <property type="match status" value="1"/>
</dbReference>
<dbReference type="PROSITE" id="PS51194">
    <property type="entry name" value="HELICASE_CTER"/>
    <property type="match status" value="1"/>
</dbReference>
<name>S7WCQ8_SPRLO</name>
<evidence type="ECO:0000256" key="2">
    <source>
        <dbReference type="ARBA" id="ARBA00022741"/>
    </source>
</evidence>
<dbReference type="PROSITE" id="PS51192">
    <property type="entry name" value="HELICASE_ATP_BIND_1"/>
    <property type="match status" value="1"/>
</dbReference>
<dbReference type="InterPro" id="IPR044742">
    <property type="entry name" value="DEAD/DEAH_RhlB"/>
</dbReference>